<dbReference type="InterPro" id="IPR005331">
    <property type="entry name" value="Sulfotransferase"/>
</dbReference>
<evidence type="ECO:0000256" key="1">
    <source>
        <dbReference type="ARBA" id="ARBA00004323"/>
    </source>
</evidence>
<dbReference type="InterPro" id="IPR007734">
    <property type="entry name" value="Heparan_SO4_2-O-STrfase"/>
</dbReference>
<keyword evidence="6 11" id="KW-1133">Transmembrane helix</keyword>
<evidence type="ECO:0000256" key="5">
    <source>
        <dbReference type="ARBA" id="ARBA00022968"/>
    </source>
</evidence>
<comment type="similarity">
    <text evidence="2">Belongs to the sulfotransferase 3 family.</text>
</comment>
<evidence type="ECO:0000256" key="2">
    <source>
        <dbReference type="ARBA" id="ARBA00010569"/>
    </source>
</evidence>
<comment type="caution">
    <text evidence="12">The sequence shown here is derived from an EMBL/GenBank/DDBJ whole genome shotgun (WGS) entry which is preliminary data.</text>
</comment>
<evidence type="ECO:0000256" key="10">
    <source>
        <dbReference type="SAM" id="MobiDB-lite"/>
    </source>
</evidence>
<gene>
    <name evidence="12" type="ORF">BSL78_11018</name>
</gene>
<evidence type="ECO:0000256" key="6">
    <source>
        <dbReference type="ARBA" id="ARBA00022989"/>
    </source>
</evidence>
<evidence type="ECO:0000313" key="13">
    <source>
        <dbReference type="Proteomes" id="UP000230750"/>
    </source>
</evidence>
<dbReference type="PANTHER" id="PTHR12129">
    <property type="entry name" value="HEPARAN SULFATE 2-O-SULFOTRANSFERASE"/>
    <property type="match status" value="1"/>
</dbReference>
<dbReference type="EMBL" id="MRZV01000344">
    <property type="protein sequence ID" value="PIK52066.1"/>
    <property type="molecule type" value="Genomic_DNA"/>
</dbReference>
<dbReference type="Pfam" id="PF03567">
    <property type="entry name" value="Sulfotransfer_2"/>
    <property type="match status" value="1"/>
</dbReference>
<dbReference type="SUPFAM" id="SSF52540">
    <property type="entry name" value="P-loop containing nucleoside triphosphate hydrolases"/>
    <property type="match status" value="1"/>
</dbReference>
<evidence type="ECO:0000256" key="4">
    <source>
        <dbReference type="ARBA" id="ARBA00022692"/>
    </source>
</evidence>
<name>A0A2G8KVM5_STIJA</name>
<evidence type="ECO:0008006" key="14">
    <source>
        <dbReference type="Google" id="ProtNLM"/>
    </source>
</evidence>
<dbReference type="Gene3D" id="3.40.50.300">
    <property type="entry name" value="P-loop containing nucleotide triphosphate hydrolases"/>
    <property type="match status" value="1"/>
</dbReference>
<evidence type="ECO:0000256" key="11">
    <source>
        <dbReference type="SAM" id="Phobius"/>
    </source>
</evidence>
<dbReference type="AlphaFoldDB" id="A0A2G8KVM5"/>
<dbReference type="GO" id="GO:0008146">
    <property type="term" value="F:sulfotransferase activity"/>
    <property type="evidence" value="ECO:0007669"/>
    <property type="project" value="InterPro"/>
</dbReference>
<dbReference type="PANTHER" id="PTHR12129:SF15">
    <property type="entry name" value="URONYL 2-SULFOTRANSFERASE"/>
    <property type="match status" value="1"/>
</dbReference>
<feature type="compositionally biased region" description="Basic and acidic residues" evidence="10">
    <location>
        <begin position="86"/>
        <end position="109"/>
    </location>
</feature>
<feature type="region of interest" description="Disordered" evidence="10">
    <location>
        <begin position="84"/>
        <end position="109"/>
    </location>
</feature>
<reference evidence="12 13" key="1">
    <citation type="journal article" date="2017" name="PLoS Biol.">
        <title>The sea cucumber genome provides insights into morphological evolution and visceral regeneration.</title>
        <authorList>
            <person name="Zhang X."/>
            <person name="Sun L."/>
            <person name="Yuan J."/>
            <person name="Sun Y."/>
            <person name="Gao Y."/>
            <person name="Zhang L."/>
            <person name="Li S."/>
            <person name="Dai H."/>
            <person name="Hamel J.F."/>
            <person name="Liu C."/>
            <person name="Yu Y."/>
            <person name="Liu S."/>
            <person name="Lin W."/>
            <person name="Guo K."/>
            <person name="Jin S."/>
            <person name="Xu P."/>
            <person name="Storey K.B."/>
            <person name="Huan P."/>
            <person name="Zhang T."/>
            <person name="Zhou Y."/>
            <person name="Zhang J."/>
            <person name="Lin C."/>
            <person name="Li X."/>
            <person name="Xing L."/>
            <person name="Huo D."/>
            <person name="Sun M."/>
            <person name="Wang L."/>
            <person name="Mercier A."/>
            <person name="Li F."/>
            <person name="Yang H."/>
            <person name="Xiang J."/>
        </authorList>
    </citation>
    <scope>NUCLEOTIDE SEQUENCE [LARGE SCALE GENOMIC DNA]</scope>
    <source>
        <strain evidence="12">Shaxun</strain>
        <tissue evidence="12">Muscle</tissue>
    </source>
</reference>
<dbReference type="GO" id="GO:0000139">
    <property type="term" value="C:Golgi membrane"/>
    <property type="evidence" value="ECO:0007669"/>
    <property type="project" value="UniProtKB-SubCell"/>
</dbReference>
<evidence type="ECO:0000256" key="9">
    <source>
        <dbReference type="ARBA" id="ARBA00023180"/>
    </source>
</evidence>
<keyword evidence="13" id="KW-1185">Reference proteome</keyword>
<sequence length="475" mass="55501">MTISGFNIVYRLTSNLRYHWGLHFRFLFRTLVLLIVPILCVIATVLVYNTTNVKSKIFDVVSREEPSHDVMTFQLDKASKRVNFSRMREDGNEEKGNNDRDGISNTRIDLKDEDYNTSQLSTTGSDGNEMQEKTIEDEESSLVGEIKNSKRHLNDSLIDYKETIESEHMKVEPEGHLEPVFTIPPCSGVDHHPNNTPDTSYLYGKCITGRNHILLYNRVPKCGSRTLLSLTDTLAERYGYRKPAEIIVSRSKWQNKNMEVPYHDIVRKRLRNAPVTSVIHGHIYFIDFSRDKLLLPHKRPIYLNLIRDPFDRLVSQYYFVRFGDGKFTNLKQLHKMTHPRHMNESFNDCVERDRPECIGPYVQSLMVNYFCGYGPECQEPTEGALEKAKQNVDKYVVVGVVEEYEDFLKVLEKLLPDFFGGILKEFKTSTERRREKKMKAKKKSPVTPEVKERIKALLELDYKFYNHTRERFHQL</sequence>
<keyword evidence="5" id="KW-0735">Signal-anchor</keyword>
<evidence type="ECO:0000256" key="3">
    <source>
        <dbReference type="ARBA" id="ARBA00022679"/>
    </source>
</evidence>
<keyword evidence="9" id="KW-0325">Glycoprotein</keyword>
<comment type="subcellular location">
    <subcellularLocation>
        <location evidence="1">Golgi apparatus membrane</location>
        <topology evidence="1">Single-pass type II membrane protein</topology>
    </subcellularLocation>
</comment>
<keyword evidence="8 11" id="KW-0472">Membrane</keyword>
<keyword evidence="7" id="KW-0333">Golgi apparatus</keyword>
<dbReference type="STRING" id="307972.A0A2G8KVM5"/>
<dbReference type="OrthoDB" id="10019582at2759"/>
<evidence type="ECO:0000313" key="12">
    <source>
        <dbReference type="EMBL" id="PIK52066.1"/>
    </source>
</evidence>
<feature type="non-terminal residue" evidence="12">
    <location>
        <position position="475"/>
    </location>
</feature>
<evidence type="ECO:0000256" key="7">
    <source>
        <dbReference type="ARBA" id="ARBA00023034"/>
    </source>
</evidence>
<feature type="transmembrane region" description="Helical" evidence="11">
    <location>
        <begin position="26"/>
        <end position="48"/>
    </location>
</feature>
<keyword evidence="4 11" id="KW-0812">Transmembrane</keyword>
<dbReference type="Proteomes" id="UP000230750">
    <property type="component" value="Unassembled WGS sequence"/>
</dbReference>
<accession>A0A2G8KVM5</accession>
<organism evidence="12 13">
    <name type="scientific">Stichopus japonicus</name>
    <name type="common">Sea cucumber</name>
    <dbReference type="NCBI Taxonomy" id="307972"/>
    <lineage>
        <taxon>Eukaryota</taxon>
        <taxon>Metazoa</taxon>
        <taxon>Echinodermata</taxon>
        <taxon>Eleutherozoa</taxon>
        <taxon>Echinozoa</taxon>
        <taxon>Holothuroidea</taxon>
        <taxon>Aspidochirotacea</taxon>
        <taxon>Aspidochirotida</taxon>
        <taxon>Stichopodidae</taxon>
        <taxon>Apostichopus</taxon>
    </lineage>
</organism>
<evidence type="ECO:0000256" key="8">
    <source>
        <dbReference type="ARBA" id="ARBA00023136"/>
    </source>
</evidence>
<proteinExistence type="inferred from homology"/>
<protein>
    <recommendedName>
        <fullName evidence="14">Uronyl 2-sulfotransferase</fullName>
    </recommendedName>
</protein>
<dbReference type="InterPro" id="IPR027417">
    <property type="entry name" value="P-loop_NTPase"/>
</dbReference>
<keyword evidence="3" id="KW-0808">Transferase</keyword>